<evidence type="ECO:0000256" key="3">
    <source>
        <dbReference type="ARBA" id="ARBA00023235"/>
    </source>
</evidence>
<dbReference type="Pfam" id="PF00160">
    <property type="entry name" value="Pro_isomerase"/>
    <property type="match status" value="1"/>
</dbReference>
<evidence type="ECO:0000313" key="6">
    <source>
        <dbReference type="Ensembl" id="ENSPEMP00000036123.1"/>
    </source>
</evidence>
<dbReference type="PRINTS" id="PR00153">
    <property type="entry name" value="CSAPPISMRASE"/>
</dbReference>
<dbReference type="GO" id="GO:0006457">
    <property type="term" value="P:protein folding"/>
    <property type="evidence" value="ECO:0007669"/>
    <property type="project" value="TreeGrafter"/>
</dbReference>
<keyword evidence="3 4" id="KW-0413">Isomerase</keyword>
<dbReference type="InterPro" id="IPR029000">
    <property type="entry name" value="Cyclophilin-like_dom_sf"/>
</dbReference>
<evidence type="ECO:0000256" key="1">
    <source>
        <dbReference type="ARBA" id="ARBA00000971"/>
    </source>
</evidence>
<reference evidence="6 7" key="1">
    <citation type="submission" date="2018-10" db="EMBL/GenBank/DDBJ databases">
        <title>Improved assembly of the deer mouse Peromyscus maniculatus genome.</title>
        <authorList>
            <person name="Lassance J.-M."/>
            <person name="Hoekstra H.E."/>
        </authorList>
    </citation>
    <scope>NUCLEOTIDE SEQUENCE [LARGE SCALE GENOMIC DNA]</scope>
</reference>
<dbReference type="Proteomes" id="UP000694547">
    <property type="component" value="Chromosome 7"/>
</dbReference>
<comment type="function">
    <text evidence="4">PPIases accelerate the folding of proteins. It catalyzes the cis-trans isomerization of proline imidic peptide bonds in oligopeptides.</text>
</comment>
<dbReference type="GeneTree" id="ENSGT00950000183087"/>
<accession>A0A8C9CS59</accession>
<dbReference type="Ensembl" id="ENSPEMT00000041444.1">
    <property type="protein sequence ID" value="ENSPEMP00000036123.1"/>
    <property type="gene ID" value="ENSPEMG00000030126.1"/>
</dbReference>
<sequence>MEEHSFQCTIPFTHSLSFVSLKLLYIHQPDLPKITGPEISSTLSSLHGSPRKAVVQSKKLKKSRCHCLLLPLPTAMVNSTMFFNISADGRPWSRVSFQLLADKVPKTAENFCALSTGEKGFGYTRQKNSSYNPSFMCQSGDFTHHNGTGGRSIYKEKFEDENFILKHTGPGILSMEDAGQTQMVPRCFSCSAKTEWLDGKHVVFGKVKDGMSIIEAVEHFGILPIRPFLLKETDL</sequence>
<dbReference type="Gene3D" id="2.40.100.10">
    <property type="entry name" value="Cyclophilin-like"/>
    <property type="match status" value="1"/>
</dbReference>
<reference evidence="6" key="3">
    <citation type="submission" date="2025-09" db="UniProtKB">
        <authorList>
            <consortium name="Ensembl"/>
        </authorList>
    </citation>
    <scope>IDENTIFICATION</scope>
</reference>
<comment type="catalytic activity">
    <reaction evidence="1 4">
        <text>[protein]-peptidylproline (omega=180) = [protein]-peptidylproline (omega=0)</text>
        <dbReference type="Rhea" id="RHEA:16237"/>
        <dbReference type="Rhea" id="RHEA-COMP:10747"/>
        <dbReference type="Rhea" id="RHEA-COMP:10748"/>
        <dbReference type="ChEBI" id="CHEBI:83833"/>
        <dbReference type="ChEBI" id="CHEBI:83834"/>
        <dbReference type="EC" id="5.2.1.8"/>
    </reaction>
</comment>
<evidence type="ECO:0000256" key="2">
    <source>
        <dbReference type="ARBA" id="ARBA00023110"/>
    </source>
</evidence>
<evidence type="ECO:0000313" key="7">
    <source>
        <dbReference type="Proteomes" id="UP000694547"/>
    </source>
</evidence>
<feature type="domain" description="PPIase cyclophilin-type" evidence="5">
    <location>
        <begin position="82"/>
        <end position="221"/>
    </location>
</feature>
<dbReference type="PROSITE" id="PS50072">
    <property type="entry name" value="CSA_PPIASE_2"/>
    <property type="match status" value="1"/>
</dbReference>
<protein>
    <recommendedName>
        <fullName evidence="4">Peptidyl-prolyl cis-trans isomerase</fullName>
        <shortName evidence="4">PPIase</shortName>
        <ecNumber evidence="4">5.2.1.8</ecNumber>
    </recommendedName>
</protein>
<reference evidence="6" key="2">
    <citation type="submission" date="2025-08" db="UniProtKB">
        <authorList>
            <consortium name="Ensembl"/>
        </authorList>
    </citation>
    <scope>IDENTIFICATION</scope>
</reference>
<dbReference type="GO" id="GO:0016018">
    <property type="term" value="F:cyclosporin A binding"/>
    <property type="evidence" value="ECO:0007669"/>
    <property type="project" value="TreeGrafter"/>
</dbReference>
<comment type="similarity">
    <text evidence="4">Belongs to the cyclophilin-type PPIase family.</text>
</comment>
<dbReference type="GO" id="GO:0005737">
    <property type="term" value="C:cytoplasm"/>
    <property type="evidence" value="ECO:0007669"/>
    <property type="project" value="TreeGrafter"/>
</dbReference>
<dbReference type="PANTHER" id="PTHR11071:SF490">
    <property type="entry name" value="PEPTIDYL-PROLYL CIS-TRANS ISOMERASE A"/>
    <property type="match status" value="1"/>
</dbReference>
<organism evidence="6 7">
    <name type="scientific">Peromyscus maniculatus bairdii</name>
    <name type="common">Prairie deer mouse</name>
    <dbReference type="NCBI Taxonomy" id="230844"/>
    <lineage>
        <taxon>Eukaryota</taxon>
        <taxon>Metazoa</taxon>
        <taxon>Chordata</taxon>
        <taxon>Craniata</taxon>
        <taxon>Vertebrata</taxon>
        <taxon>Euteleostomi</taxon>
        <taxon>Mammalia</taxon>
        <taxon>Eutheria</taxon>
        <taxon>Euarchontoglires</taxon>
        <taxon>Glires</taxon>
        <taxon>Rodentia</taxon>
        <taxon>Myomorpha</taxon>
        <taxon>Muroidea</taxon>
        <taxon>Cricetidae</taxon>
        <taxon>Neotominae</taxon>
        <taxon>Peromyscus</taxon>
    </lineage>
</organism>
<dbReference type="FunFam" id="2.40.100.10:FF:000025">
    <property type="entry name" value="Peptidyl-prolyl cis-trans isomerase CYP19-2"/>
    <property type="match status" value="1"/>
</dbReference>
<evidence type="ECO:0000259" key="5">
    <source>
        <dbReference type="PROSITE" id="PS50072"/>
    </source>
</evidence>
<dbReference type="GO" id="GO:0003755">
    <property type="term" value="F:peptidyl-prolyl cis-trans isomerase activity"/>
    <property type="evidence" value="ECO:0007669"/>
    <property type="project" value="UniProtKB-UniRule"/>
</dbReference>
<keyword evidence="7" id="KW-1185">Reference proteome</keyword>
<name>A0A8C9CS59_PERMB</name>
<dbReference type="EC" id="5.2.1.8" evidence="4"/>
<dbReference type="PANTHER" id="PTHR11071">
    <property type="entry name" value="PEPTIDYL-PROLYL CIS-TRANS ISOMERASE"/>
    <property type="match status" value="1"/>
</dbReference>
<dbReference type="AlphaFoldDB" id="A0A8C9CS59"/>
<evidence type="ECO:0000256" key="4">
    <source>
        <dbReference type="RuleBase" id="RU363019"/>
    </source>
</evidence>
<proteinExistence type="inferred from homology"/>
<dbReference type="InterPro" id="IPR002130">
    <property type="entry name" value="Cyclophilin-type_PPIase_dom"/>
</dbReference>
<keyword evidence="2 4" id="KW-0697">Rotamase</keyword>
<dbReference type="SUPFAM" id="SSF50891">
    <property type="entry name" value="Cyclophilin-like"/>
    <property type="match status" value="1"/>
</dbReference>